<keyword evidence="1" id="KW-0175">Coiled coil</keyword>
<protein>
    <submittedName>
        <fullName evidence="3">Uncharacterized protein</fullName>
    </submittedName>
</protein>
<dbReference type="GO" id="GO:0000793">
    <property type="term" value="C:condensed chromosome"/>
    <property type="evidence" value="ECO:0007669"/>
    <property type="project" value="TreeGrafter"/>
</dbReference>
<dbReference type="AlphaFoldDB" id="N1Q1T1"/>
<evidence type="ECO:0000256" key="1">
    <source>
        <dbReference type="SAM" id="Coils"/>
    </source>
</evidence>
<gene>
    <name evidence="3" type="ORF">DOTSEDRAFT_118263</name>
</gene>
<dbReference type="Gene3D" id="1.10.287.1490">
    <property type="match status" value="1"/>
</dbReference>
<feature type="compositionally biased region" description="Acidic residues" evidence="2">
    <location>
        <begin position="89"/>
        <end position="100"/>
    </location>
</feature>
<dbReference type="GO" id="GO:0000796">
    <property type="term" value="C:condensin complex"/>
    <property type="evidence" value="ECO:0007669"/>
    <property type="project" value="TreeGrafter"/>
</dbReference>
<feature type="coiled-coil region" evidence="1">
    <location>
        <begin position="998"/>
        <end position="1025"/>
    </location>
</feature>
<dbReference type="OrthoDB" id="3532430at2759"/>
<feature type="region of interest" description="Disordered" evidence="2">
    <location>
        <begin position="1"/>
        <end position="100"/>
    </location>
</feature>
<feature type="compositionally biased region" description="Low complexity" evidence="2">
    <location>
        <begin position="49"/>
        <end position="60"/>
    </location>
</feature>
<evidence type="ECO:0000313" key="3">
    <source>
        <dbReference type="EMBL" id="EME49632.1"/>
    </source>
</evidence>
<feature type="coiled-coil region" evidence="1">
    <location>
        <begin position="235"/>
        <end position="267"/>
    </location>
</feature>
<dbReference type="eggNOG" id="KOG1836">
    <property type="taxonomic scope" value="Eukaryota"/>
</dbReference>
<name>N1Q1T1_DOTSN</name>
<proteinExistence type="predicted"/>
<feature type="compositionally biased region" description="Basic and acidic residues" evidence="2">
    <location>
        <begin position="71"/>
        <end position="88"/>
    </location>
</feature>
<dbReference type="Proteomes" id="UP000016933">
    <property type="component" value="Unassembled WGS sequence"/>
</dbReference>
<dbReference type="PANTHER" id="PTHR43941:SF1">
    <property type="entry name" value="STRUCTURAL MAINTENANCE OF CHROMOSOMES PROTEIN 2"/>
    <property type="match status" value="1"/>
</dbReference>
<organism evidence="3 4">
    <name type="scientific">Dothistroma septosporum (strain NZE10 / CBS 128990)</name>
    <name type="common">Red band needle blight fungus</name>
    <name type="synonym">Mycosphaerella pini</name>
    <dbReference type="NCBI Taxonomy" id="675120"/>
    <lineage>
        <taxon>Eukaryota</taxon>
        <taxon>Fungi</taxon>
        <taxon>Dikarya</taxon>
        <taxon>Ascomycota</taxon>
        <taxon>Pezizomycotina</taxon>
        <taxon>Dothideomycetes</taxon>
        <taxon>Dothideomycetidae</taxon>
        <taxon>Mycosphaerellales</taxon>
        <taxon>Mycosphaerellaceae</taxon>
        <taxon>Dothistroma</taxon>
    </lineage>
</organism>
<feature type="compositionally biased region" description="Polar residues" evidence="2">
    <location>
        <begin position="8"/>
        <end position="28"/>
    </location>
</feature>
<dbReference type="GO" id="GO:0000785">
    <property type="term" value="C:chromatin"/>
    <property type="evidence" value="ECO:0007669"/>
    <property type="project" value="TreeGrafter"/>
</dbReference>
<reference evidence="4" key="1">
    <citation type="journal article" date="2012" name="PLoS Genet.">
        <title>The genomes of the fungal plant pathogens Cladosporium fulvum and Dothistroma septosporum reveal adaptation to different hosts and lifestyles but also signatures of common ancestry.</title>
        <authorList>
            <person name="de Wit P.J.G.M."/>
            <person name="van der Burgt A."/>
            <person name="Oekmen B."/>
            <person name="Stergiopoulos I."/>
            <person name="Abd-Elsalam K.A."/>
            <person name="Aerts A.L."/>
            <person name="Bahkali A.H."/>
            <person name="Beenen H.G."/>
            <person name="Chettri P."/>
            <person name="Cox M.P."/>
            <person name="Datema E."/>
            <person name="de Vries R.P."/>
            <person name="Dhillon B."/>
            <person name="Ganley A.R."/>
            <person name="Griffiths S.A."/>
            <person name="Guo Y."/>
            <person name="Hamelin R.C."/>
            <person name="Henrissat B."/>
            <person name="Kabir M.S."/>
            <person name="Jashni M.K."/>
            <person name="Kema G."/>
            <person name="Klaubauf S."/>
            <person name="Lapidus A."/>
            <person name="Levasseur A."/>
            <person name="Lindquist E."/>
            <person name="Mehrabi R."/>
            <person name="Ohm R.A."/>
            <person name="Owen T.J."/>
            <person name="Salamov A."/>
            <person name="Schwelm A."/>
            <person name="Schijlen E."/>
            <person name="Sun H."/>
            <person name="van den Burg H.A."/>
            <person name="van Ham R.C.H.J."/>
            <person name="Zhang S."/>
            <person name="Goodwin S.B."/>
            <person name="Grigoriev I.V."/>
            <person name="Collemare J."/>
            <person name="Bradshaw R.E."/>
        </authorList>
    </citation>
    <scope>NUCLEOTIDE SEQUENCE [LARGE SCALE GENOMIC DNA]</scope>
    <source>
        <strain evidence="4">NZE10 / CBS 128990</strain>
    </source>
</reference>
<dbReference type="GO" id="GO:0003682">
    <property type="term" value="F:chromatin binding"/>
    <property type="evidence" value="ECO:0007669"/>
    <property type="project" value="TreeGrafter"/>
</dbReference>
<dbReference type="OMA" id="DHQKKDK"/>
<feature type="region of interest" description="Disordered" evidence="2">
    <location>
        <begin position="1046"/>
        <end position="1087"/>
    </location>
</feature>
<evidence type="ECO:0000256" key="2">
    <source>
        <dbReference type="SAM" id="MobiDB-lite"/>
    </source>
</evidence>
<feature type="compositionally biased region" description="Basic and acidic residues" evidence="2">
    <location>
        <begin position="126"/>
        <end position="146"/>
    </location>
</feature>
<accession>N1Q1T1</accession>
<sequence>MPPKKNRPQASQTAASTPQRHTRSSVTPQPEAARQTRAGGRKRRRSDASEQSEQSQQSAATPGKRRRRGKVATEADKEHDQLHERPDAIPEEAEEYEADDDIVQTAVDVELVETTEEHHTSRHVRFGDGDATHEESTISLHSDDRGTATQMTPHPAKGNAAKLAIKRRRTGSPATNGHSHDKFHSQQIKRSTVLQLRHSLPPTLSQEEEQRIRALYRLAPLTEVIRERVARLRRLEVLRSELREHQINGNAIEARETQEQIDALEQEDRDAAGHDVDTDGDDMLVLQSQQEISYPALPRDSTLFNFSQSVAEDSKPARDTLIEEVLVRQSQTRSSAAGWEEERAAFHTHIEALSRQANTAKDELNILRIELEGLGIGAEGADAFAVLSNIREIFLRTRERLERILPDSIPENASNEDIIEILVANVSEFANRLRAQDEELYEQSTLTASLSRQVKGLLDRLAEAELRKQELHERFNELDQTNDSKEREIEDLEEERRDLEQQRDILQDELDAKEKDLEAVRIENVDFAKSISRLNVSLREYQEEASSLKTLVTTMEEEHRTTIIRMNREREETVRDLEDRLDEQTQLRTEAELLGDERQALITDLEVQIATVEAECDTLREQLTDVTAQRDEEQNARDAAEADLQQRGVEVEALEDRVERLELQLSELTKELDELRQLNETERKQREAAENDLDDRNAEIEELNEKIREQGKQGNELRQKLFEIQQTNQMKVRELEQAASERDEQYQTDIAAEVQRRETQEELVQERAATILDLEARIEEIENEMTTLLSERDERIEALDAKNVQNDREIETLRNDLQAAEDLYDTEVTQRRQEREELKASIAALQITISEHELQITHLRDEATVTSDLHNSEIDDRNTRIAGLNHEVAEKQAYVNALEEEKLSLERRVEQEATAMLQLDADRGAEIDHLKSIINEKQEKILNVEDKAHKADAAWLSLVQAREAEIAELKSSDVEQTETIATLEAETSEIRAMMAKYVEDTTAEMQDLRDEIAALNAKAGKTTDSRQAAGQELLGRLETMSAFRMTTTTTTTTKSAQTEQRSLRKTRGRGFKDSAIGAELEESMTSS</sequence>
<dbReference type="GO" id="GO:0007076">
    <property type="term" value="P:mitotic chromosome condensation"/>
    <property type="evidence" value="ECO:0007669"/>
    <property type="project" value="TreeGrafter"/>
</dbReference>
<keyword evidence="4" id="KW-1185">Reference proteome</keyword>
<dbReference type="EMBL" id="KB446535">
    <property type="protein sequence ID" value="EME49632.1"/>
    <property type="molecule type" value="Genomic_DNA"/>
</dbReference>
<feature type="region of interest" description="Disordered" evidence="2">
    <location>
        <begin position="126"/>
        <end position="188"/>
    </location>
</feature>
<dbReference type="STRING" id="675120.N1Q1T1"/>
<dbReference type="PANTHER" id="PTHR43941">
    <property type="entry name" value="STRUCTURAL MAINTENANCE OF CHROMOSOMES PROTEIN 2"/>
    <property type="match status" value="1"/>
</dbReference>
<feature type="coiled-coil region" evidence="1">
    <location>
        <begin position="764"/>
        <end position="954"/>
    </location>
</feature>
<feature type="region of interest" description="Disordered" evidence="2">
    <location>
        <begin position="476"/>
        <end position="498"/>
    </location>
</feature>
<reference evidence="3 4" key="2">
    <citation type="journal article" date="2012" name="PLoS Pathog.">
        <title>Diverse lifestyles and strategies of plant pathogenesis encoded in the genomes of eighteen Dothideomycetes fungi.</title>
        <authorList>
            <person name="Ohm R.A."/>
            <person name="Feau N."/>
            <person name="Henrissat B."/>
            <person name="Schoch C.L."/>
            <person name="Horwitz B.A."/>
            <person name="Barry K.W."/>
            <person name="Condon B.J."/>
            <person name="Copeland A.C."/>
            <person name="Dhillon B."/>
            <person name="Glaser F."/>
            <person name="Hesse C.N."/>
            <person name="Kosti I."/>
            <person name="LaButti K."/>
            <person name="Lindquist E.A."/>
            <person name="Lucas S."/>
            <person name="Salamov A.A."/>
            <person name="Bradshaw R.E."/>
            <person name="Ciuffetti L."/>
            <person name="Hamelin R.C."/>
            <person name="Kema G.H.J."/>
            <person name="Lawrence C."/>
            <person name="Scott J.A."/>
            <person name="Spatafora J.W."/>
            <person name="Turgeon B.G."/>
            <person name="de Wit P.J.G.M."/>
            <person name="Zhong S."/>
            <person name="Goodwin S.B."/>
            <person name="Grigoriev I.V."/>
        </authorList>
    </citation>
    <scope>NUCLEOTIDE SEQUENCE [LARGE SCALE GENOMIC DNA]</scope>
    <source>
        <strain evidence="4">NZE10 / CBS 128990</strain>
    </source>
</reference>
<dbReference type="HOGENOM" id="CLU_285130_0_0_1"/>
<evidence type="ECO:0000313" key="4">
    <source>
        <dbReference type="Proteomes" id="UP000016933"/>
    </source>
</evidence>